<dbReference type="Proteomes" id="UP000567179">
    <property type="component" value="Unassembled WGS sequence"/>
</dbReference>
<dbReference type="Pfam" id="PF01926">
    <property type="entry name" value="MMR_HSR1"/>
    <property type="match status" value="1"/>
</dbReference>
<dbReference type="Gene3D" id="3.40.50.300">
    <property type="entry name" value="P-loop containing nucleotide triphosphate hydrolases"/>
    <property type="match status" value="1"/>
</dbReference>
<reference evidence="2 3" key="1">
    <citation type="journal article" date="2020" name="ISME J.">
        <title>Uncovering the hidden diversity of litter-decomposition mechanisms in mushroom-forming fungi.</title>
        <authorList>
            <person name="Floudas D."/>
            <person name="Bentzer J."/>
            <person name="Ahren D."/>
            <person name="Johansson T."/>
            <person name="Persson P."/>
            <person name="Tunlid A."/>
        </authorList>
    </citation>
    <scope>NUCLEOTIDE SEQUENCE [LARGE SCALE GENOMIC DNA]</scope>
    <source>
        <strain evidence="2 3">CBS 101986</strain>
    </source>
</reference>
<evidence type="ECO:0000313" key="3">
    <source>
        <dbReference type="Proteomes" id="UP000567179"/>
    </source>
</evidence>
<dbReference type="AlphaFoldDB" id="A0A8H5FA35"/>
<dbReference type="OrthoDB" id="8954335at2759"/>
<accession>A0A8H5FA35</accession>
<evidence type="ECO:0000259" key="1">
    <source>
        <dbReference type="Pfam" id="PF01926"/>
    </source>
</evidence>
<comment type="caution">
    <text evidence="2">The sequence shown here is derived from an EMBL/GenBank/DDBJ whole genome shotgun (WGS) entry which is preliminary data.</text>
</comment>
<gene>
    <name evidence="2" type="ORF">D9619_009217</name>
</gene>
<dbReference type="InterPro" id="IPR027417">
    <property type="entry name" value="P-loop_NTPase"/>
</dbReference>
<dbReference type="InterPro" id="IPR006073">
    <property type="entry name" value="GTP-bd"/>
</dbReference>
<organism evidence="2 3">
    <name type="scientific">Psilocybe cf. subviscida</name>
    <dbReference type="NCBI Taxonomy" id="2480587"/>
    <lineage>
        <taxon>Eukaryota</taxon>
        <taxon>Fungi</taxon>
        <taxon>Dikarya</taxon>
        <taxon>Basidiomycota</taxon>
        <taxon>Agaricomycotina</taxon>
        <taxon>Agaricomycetes</taxon>
        <taxon>Agaricomycetidae</taxon>
        <taxon>Agaricales</taxon>
        <taxon>Agaricineae</taxon>
        <taxon>Strophariaceae</taxon>
        <taxon>Psilocybe</taxon>
    </lineage>
</organism>
<evidence type="ECO:0000313" key="2">
    <source>
        <dbReference type="EMBL" id="KAF5329380.1"/>
    </source>
</evidence>
<dbReference type="GO" id="GO:0005525">
    <property type="term" value="F:GTP binding"/>
    <property type="evidence" value="ECO:0007669"/>
    <property type="project" value="InterPro"/>
</dbReference>
<proteinExistence type="predicted"/>
<name>A0A8H5FA35_9AGAR</name>
<dbReference type="EMBL" id="JAACJJ010000002">
    <property type="protein sequence ID" value="KAF5329380.1"/>
    <property type="molecule type" value="Genomic_DNA"/>
</dbReference>
<sequence>MGTKPPGKKWKKRSKIVTATDPILKNPLPTDIIIPIMGPTGSGKSILVNVLAGREAVAVGNDLDSCTVNLCPVIIEPEDWMIPMVDRMPRRLVLVDTPGFDDTYVDDSEILRRISVWLAASYNDSMKIAGVIFLNEISRVSIRGTGRRNIDVFKKLCGADMMKYVALCTTMWEGVPLDLAEKRKYQLRETYWKDMITGGAQVVRIYRGCSSAWGAVNTILSEFNNSRIMCIQKELVDLQKLLPDTKAARSLQGSLNRELEQQRQWMKHLVESVGENERQKQREEIQRTLDQIVTLNMSLCCRIRNFFTV</sequence>
<dbReference type="SUPFAM" id="SSF52540">
    <property type="entry name" value="P-loop containing nucleoside triphosphate hydrolases"/>
    <property type="match status" value="1"/>
</dbReference>
<keyword evidence="3" id="KW-1185">Reference proteome</keyword>
<protein>
    <recommendedName>
        <fullName evidence="1">G domain-containing protein</fullName>
    </recommendedName>
</protein>
<feature type="domain" description="G" evidence="1">
    <location>
        <begin position="36"/>
        <end position="104"/>
    </location>
</feature>